<evidence type="ECO:0000313" key="5">
    <source>
        <dbReference type="Proteomes" id="UP000236488"/>
    </source>
</evidence>
<proteinExistence type="predicted"/>
<protein>
    <submittedName>
        <fullName evidence="4">Transporter</fullName>
    </submittedName>
</protein>
<organism evidence="4 5">
    <name type="scientific">Rubneribacter badeniensis</name>
    <dbReference type="NCBI Taxonomy" id="2070688"/>
    <lineage>
        <taxon>Bacteria</taxon>
        <taxon>Bacillati</taxon>
        <taxon>Actinomycetota</taxon>
        <taxon>Coriobacteriia</taxon>
        <taxon>Eggerthellales</taxon>
        <taxon>Eggerthellaceae</taxon>
        <taxon>Rubneribacter</taxon>
    </lineage>
</organism>
<dbReference type="RefSeq" id="WP_103263053.1">
    <property type="nucleotide sequence ID" value="NZ_PPEL01000054.1"/>
</dbReference>
<feature type="domain" description="Mop" evidence="3">
    <location>
        <begin position="2"/>
        <end position="67"/>
    </location>
</feature>
<dbReference type="AlphaFoldDB" id="A0A2K2U469"/>
<evidence type="ECO:0000259" key="3">
    <source>
        <dbReference type="PROSITE" id="PS51866"/>
    </source>
</evidence>
<dbReference type="InterPro" id="IPR008995">
    <property type="entry name" value="Mo/tungstate-bd_C_term_dom"/>
</dbReference>
<name>A0A2K2U469_9ACTN</name>
<dbReference type="EMBL" id="PPEL01000054">
    <property type="protein sequence ID" value="PNV64998.1"/>
    <property type="molecule type" value="Genomic_DNA"/>
</dbReference>
<dbReference type="InterPro" id="IPR005116">
    <property type="entry name" value="Transp-assoc_OB_typ1"/>
</dbReference>
<dbReference type="Proteomes" id="UP000236488">
    <property type="component" value="Unassembled WGS sequence"/>
</dbReference>
<reference evidence="4 5" key="1">
    <citation type="journal article" date="2018" name="Int. J. Syst. Evol. Microbiol.">
        <title>Rubneribacter badeniensis gen. nov., sp. nov. and Enteroscipio rubneri gen. nov., sp. nov., new members of the Eggerthellaceae isolated from human faeces.</title>
        <authorList>
            <person name="Danylec N."/>
            <person name="Gobl A."/>
            <person name="Stoll D.A."/>
            <person name="Hetzer B."/>
            <person name="Kulling S.E."/>
            <person name="Huch M."/>
        </authorList>
    </citation>
    <scope>NUCLEOTIDE SEQUENCE [LARGE SCALE GENOMIC DNA]</scope>
    <source>
        <strain evidence="4 5">ResAG-85</strain>
    </source>
</reference>
<evidence type="ECO:0000256" key="2">
    <source>
        <dbReference type="PROSITE-ProRule" id="PRU01213"/>
    </source>
</evidence>
<accession>A0A2K2U469</accession>
<dbReference type="Gene3D" id="2.40.50.100">
    <property type="match status" value="2"/>
</dbReference>
<dbReference type="GO" id="GO:0015689">
    <property type="term" value="P:molybdate ion transport"/>
    <property type="evidence" value="ECO:0007669"/>
    <property type="project" value="InterPro"/>
</dbReference>
<comment type="caution">
    <text evidence="4">The sequence shown here is derived from an EMBL/GenBank/DDBJ whole genome shotgun (WGS) entry which is preliminary data.</text>
</comment>
<evidence type="ECO:0000313" key="4">
    <source>
        <dbReference type="EMBL" id="PNV64998.1"/>
    </source>
</evidence>
<keyword evidence="5" id="KW-1185">Reference proteome</keyword>
<dbReference type="PANTHER" id="PTHR30432">
    <property type="entry name" value="TRANSCRIPTIONAL REGULATOR MODE"/>
    <property type="match status" value="1"/>
</dbReference>
<dbReference type="Pfam" id="PF03459">
    <property type="entry name" value="TOBE"/>
    <property type="match status" value="2"/>
</dbReference>
<feature type="domain" description="Mop" evidence="3">
    <location>
        <begin position="74"/>
        <end position="140"/>
    </location>
</feature>
<gene>
    <name evidence="4" type="ORF">C2L80_08930</name>
</gene>
<dbReference type="PROSITE" id="PS51866">
    <property type="entry name" value="MOP"/>
    <property type="match status" value="2"/>
</dbReference>
<dbReference type="NCBIfam" id="TIGR00638">
    <property type="entry name" value="Mop"/>
    <property type="match status" value="2"/>
</dbReference>
<evidence type="ECO:0000256" key="1">
    <source>
        <dbReference type="ARBA" id="ARBA00022505"/>
    </source>
</evidence>
<dbReference type="InterPro" id="IPR004606">
    <property type="entry name" value="Mop_domain"/>
</dbReference>
<dbReference type="InterPro" id="IPR051815">
    <property type="entry name" value="Molybdate_resp_trans_reg"/>
</dbReference>
<keyword evidence="1 2" id="KW-0500">Molybdenum</keyword>
<dbReference type="SUPFAM" id="SSF50331">
    <property type="entry name" value="MOP-like"/>
    <property type="match status" value="2"/>
</dbReference>
<dbReference type="PANTHER" id="PTHR30432:SF1">
    <property type="entry name" value="DNA-BINDING TRANSCRIPTIONAL DUAL REGULATOR MODE"/>
    <property type="match status" value="1"/>
</dbReference>
<sequence length="141" mass="14128">MKISARNQLKGAISAIAEGAVNGVVTIDLGSTQIKADITMEAIKDLGLKEGMDAVAIVKASNVMFAAGTERVAGISARNQLAGTVASAKKGAVNGHVAIETADGARIMGSITNEAIDELGLAEGGKALAIVKATDVIVGVE</sequence>